<evidence type="ECO:0000256" key="3">
    <source>
        <dbReference type="ARBA" id="ARBA00022692"/>
    </source>
</evidence>
<feature type="transmembrane region" description="Helical" evidence="6">
    <location>
        <begin position="299"/>
        <end position="319"/>
    </location>
</feature>
<feature type="transmembrane region" description="Helical" evidence="6">
    <location>
        <begin position="351"/>
        <end position="369"/>
    </location>
</feature>
<keyword evidence="5 6" id="KW-0472">Membrane</keyword>
<feature type="transmembrane region" description="Helical" evidence="6">
    <location>
        <begin position="99"/>
        <end position="121"/>
    </location>
</feature>
<dbReference type="EMBL" id="VIGV01000001">
    <property type="protein sequence ID" value="TWS26317.1"/>
    <property type="molecule type" value="Genomic_DNA"/>
</dbReference>
<evidence type="ECO:0000256" key="1">
    <source>
        <dbReference type="ARBA" id="ARBA00004651"/>
    </source>
</evidence>
<evidence type="ECO:0000256" key="2">
    <source>
        <dbReference type="ARBA" id="ARBA00022475"/>
    </source>
</evidence>
<proteinExistence type="predicted"/>
<keyword evidence="3 6" id="KW-0812">Transmembrane</keyword>
<keyword evidence="2" id="KW-1003">Cell membrane</keyword>
<reference evidence="7 8" key="1">
    <citation type="submission" date="2019-06" db="EMBL/GenBank/DDBJ databases">
        <authorList>
            <person name="Teng J.L.L."/>
            <person name="Lee H.H."/>
            <person name="Lau S.K.P."/>
            <person name="Woo P.C.Y."/>
        </authorList>
    </citation>
    <scope>NUCLEOTIDE SEQUENCE [LARGE SCALE GENOMIC DNA]</scope>
    <source>
        <strain evidence="7 8">HKU70</strain>
    </source>
</reference>
<feature type="transmembrane region" description="Helical" evidence="6">
    <location>
        <begin position="26"/>
        <end position="47"/>
    </location>
</feature>
<feature type="transmembrane region" description="Helical" evidence="6">
    <location>
        <begin position="141"/>
        <end position="160"/>
    </location>
</feature>
<dbReference type="InterPro" id="IPR050367">
    <property type="entry name" value="APC_superfamily"/>
</dbReference>
<dbReference type="Gene3D" id="1.20.1740.10">
    <property type="entry name" value="Amino acid/polyamine transporter I"/>
    <property type="match status" value="1"/>
</dbReference>
<evidence type="ECO:0000256" key="5">
    <source>
        <dbReference type="ARBA" id="ARBA00023136"/>
    </source>
</evidence>
<dbReference type="PANTHER" id="PTHR42770:SF16">
    <property type="entry name" value="AMINO ACID PERMEASE"/>
    <property type="match status" value="1"/>
</dbReference>
<feature type="transmembrane region" description="Helical" evidence="6">
    <location>
        <begin position="167"/>
        <end position="187"/>
    </location>
</feature>
<feature type="transmembrane region" description="Helical" evidence="6">
    <location>
        <begin position="242"/>
        <end position="264"/>
    </location>
</feature>
<dbReference type="PANTHER" id="PTHR42770">
    <property type="entry name" value="AMINO ACID TRANSPORTER-RELATED"/>
    <property type="match status" value="1"/>
</dbReference>
<feature type="transmembrane region" description="Helical" evidence="6">
    <location>
        <begin position="207"/>
        <end position="230"/>
    </location>
</feature>
<sequence length="475" mass="49208">MSTITDENPLPAGESGRLHGRLGVPAVSLMIIAGAAPLCVVGGPMALGLSLGNGAGLPMAYLATLAVLLLFVIGFTTMTPFVRSAGAFYSYVHAGLGRFAGIGTGYLAMLSYTCIYIGLYVLLGTGADALVQSYGGPSLPWWLWAAVGLGLISFLGYRNVEVSEKVLGVLLVAEVGLILVLDAWIVFQGGGPEGLSRGVVSFKEIFSGAPGVALIFAVLSFIGIEAAAVFRDEAKDPVRTVRRATIISVTVVGLFYAFTSWAVISGVGDSRIVAAATADPEGLLSSVAVQYLGKVGGDLVMPLYVTSTFAAALTWHNILSRYTLSLSSRDLLPRRLAVVHPKHGSPHRGSVAVMAVVAGVVGLAIVLGLNPMTQLYTWTSGLGSVGYVILLVLTCSAVLAFFRNNAHGTSVLRRLVAPLLGLAGLLAILVVMLLNLDLLAGDDDAVSTVIIVLLVGALALGPIVGKLRPGAGRQE</sequence>
<gene>
    <name evidence="7" type="ORF">FK268_03515</name>
</gene>
<evidence type="ECO:0000313" key="7">
    <source>
        <dbReference type="EMBL" id="TWS26317.1"/>
    </source>
</evidence>
<dbReference type="RefSeq" id="WP_146431131.1">
    <property type="nucleotide sequence ID" value="NZ_VIGV01000001.1"/>
</dbReference>
<keyword evidence="8" id="KW-1185">Reference proteome</keyword>
<dbReference type="Pfam" id="PF13520">
    <property type="entry name" value="AA_permease_2"/>
    <property type="match status" value="1"/>
</dbReference>
<dbReference type="AlphaFoldDB" id="A0A5C5RTA4"/>
<dbReference type="GO" id="GO:0022857">
    <property type="term" value="F:transmembrane transporter activity"/>
    <property type="evidence" value="ECO:0007669"/>
    <property type="project" value="InterPro"/>
</dbReference>
<dbReference type="GO" id="GO:0005886">
    <property type="term" value="C:plasma membrane"/>
    <property type="evidence" value="ECO:0007669"/>
    <property type="project" value="UniProtKB-SubCell"/>
</dbReference>
<keyword evidence="4 6" id="KW-1133">Transmembrane helix</keyword>
<feature type="transmembrane region" description="Helical" evidence="6">
    <location>
        <begin position="59"/>
        <end position="78"/>
    </location>
</feature>
<organism evidence="7 8">
    <name type="scientific">Tsukamurella sputi</name>
    <dbReference type="NCBI Taxonomy" id="2591848"/>
    <lineage>
        <taxon>Bacteria</taxon>
        <taxon>Bacillati</taxon>
        <taxon>Actinomycetota</taxon>
        <taxon>Actinomycetes</taxon>
        <taxon>Mycobacteriales</taxon>
        <taxon>Tsukamurellaceae</taxon>
        <taxon>Tsukamurella</taxon>
    </lineage>
</organism>
<evidence type="ECO:0000256" key="4">
    <source>
        <dbReference type="ARBA" id="ARBA00022989"/>
    </source>
</evidence>
<protein>
    <submittedName>
        <fullName evidence="7">APC family permease</fullName>
    </submittedName>
</protein>
<reference evidence="7 8" key="2">
    <citation type="submission" date="2019-08" db="EMBL/GenBank/DDBJ databases">
        <title>Tsukamurella conjunctivitidis sp. nov., Tsukamurella assacharolytica sp. nov. and Tsukamurella sputae sp. nov. isolated from patients with conjunctivitis, bacteraemia (lymphoma) and respiratory infection (sputum) in Hong Kong.</title>
        <authorList>
            <person name="Fok K.M.N."/>
            <person name="Fong J.Y.H."/>
        </authorList>
    </citation>
    <scope>NUCLEOTIDE SEQUENCE [LARGE SCALE GENOMIC DNA]</scope>
    <source>
        <strain evidence="7 8">HKU70</strain>
    </source>
</reference>
<comment type="subcellular location">
    <subcellularLocation>
        <location evidence="1">Cell membrane</location>
        <topology evidence="1">Multi-pass membrane protein</topology>
    </subcellularLocation>
</comment>
<name>A0A5C5RTA4_9ACTN</name>
<feature type="transmembrane region" description="Helical" evidence="6">
    <location>
        <begin position="414"/>
        <end position="434"/>
    </location>
</feature>
<dbReference type="Proteomes" id="UP000319792">
    <property type="component" value="Unassembled WGS sequence"/>
</dbReference>
<comment type="caution">
    <text evidence="7">The sequence shown here is derived from an EMBL/GenBank/DDBJ whole genome shotgun (WGS) entry which is preliminary data.</text>
</comment>
<dbReference type="InterPro" id="IPR002293">
    <property type="entry name" value="AA/rel_permease1"/>
</dbReference>
<evidence type="ECO:0000313" key="8">
    <source>
        <dbReference type="Proteomes" id="UP000319792"/>
    </source>
</evidence>
<accession>A0A5C5RTA4</accession>
<dbReference type="OrthoDB" id="137613at2"/>
<feature type="transmembrane region" description="Helical" evidence="6">
    <location>
        <begin position="446"/>
        <end position="465"/>
    </location>
</feature>
<evidence type="ECO:0000256" key="6">
    <source>
        <dbReference type="SAM" id="Phobius"/>
    </source>
</evidence>
<dbReference type="PIRSF" id="PIRSF006060">
    <property type="entry name" value="AA_transporter"/>
    <property type="match status" value="1"/>
</dbReference>
<feature type="transmembrane region" description="Helical" evidence="6">
    <location>
        <begin position="381"/>
        <end position="402"/>
    </location>
</feature>